<dbReference type="PANTHER" id="PTHR45626">
    <property type="entry name" value="TRANSCRIPTION TERMINATION FACTOR 2-RELATED"/>
    <property type="match status" value="1"/>
</dbReference>
<evidence type="ECO:0000313" key="8">
    <source>
        <dbReference type="EMBL" id="KAK4466551.1"/>
    </source>
</evidence>
<dbReference type="InterPro" id="IPR014001">
    <property type="entry name" value="Helicase_ATP-bd"/>
</dbReference>
<dbReference type="Proteomes" id="UP001321749">
    <property type="component" value="Unassembled WGS sequence"/>
</dbReference>
<dbReference type="PROSITE" id="PS51192">
    <property type="entry name" value="HELICASE_ATP_BIND_1"/>
    <property type="match status" value="1"/>
</dbReference>
<dbReference type="InterPro" id="IPR049730">
    <property type="entry name" value="SNF2/RAD54-like_C"/>
</dbReference>
<dbReference type="GO" id="GO:0005634">
    <property type="term" value="C:nucleus"/>
    <property type="evidence" value="ECO:0007669"/>
    <property type="project" value="TreeGrafter"/>
</dbReference>
<dbReference type="GO" id="GO:0008094">
    <property type="term" value="F:ATP-dependent activity, acting on DNA"/>
    <property type="evidence" value="ECO:0007669"/>
    <property type="project" value="TreeGrafter"/>
</dbReference>
<dbReference type="Gene3D" id="3.40.50.10810">
    <property type="entry name" value="Tandem AAA-ATPase domain"/>
    <property type="match status" value="1"/>
</dbReference>
<dbReference type="InterPro" id="IPR001841">
    <property type="entry name" value="Znf_RING"/>
</dbReference>
<dbReference type="GO" id="GO:0008270">
    <property type="term" value="F:zinc ion binding"/>
    <property type="evidence" value="ECO:0007669"/>
    <property type="project" value="UniProtKB-KW"/>
</dbReference>
<dbReference type="PANTHER" id="PTHR45626:SF52">
    <property type="entry name" value="SINGLE-STRANDED DNA-DEPENDENT ATPASE (EUROFUNG)"/>
    <property type="match status" value="1"/>
</dbReference>
<dbReference type="AlphaFoldDB" id="A0AAV9I6M4"/>
<dbReference type="SUPFAM" id="SSF52540">
    <property type="entry name" value="P-loop containing nucleoside triphosphate hydrolases"/>
    <property type="match status" value="2"/>
</dbReference>
<keyword evidence="4" id="KW-0862">Zinc</keyword>
<dbReference type="GO" id="GO:0016787">
    <property type="term" value="F:hydrolase activity"/>
    <property type="evidence" value="ECO:0007669"/>
    <property type="project" value="UniProtKB-KW"/>
</dbReference>
<evidence type="ECO:0000259" key="7">
    <source>
        <dbReference type="PROSITE" id="PS51194"/>
    </source>
</evidence>
<dbReference type="EMBL" id="MU864931">
    <property type="protein sequence ID" value="KAK4466551.1"/>
    <property type="molecule type" value="Genomic_DNA"/>
</dbReference>
<dbReference type="GO" id="GO:0005524">
    <property type="term" value="F:ATP binding"/>
    <property type="evidence" value="ECO:0007669"/>
    <property type="project" value="UniProtKB-KW"/>
</dbReference>
<dbReference type="InterPro" id="IPR000330">
    <property type="entry name" value="SNF2_N"/>
</dbReference>
<sequence length="706" mass="78545">MLLRHDCFLQQPDSFDDSVTYFNPHCLTRAADDDSMPTWDRVEAEQDTPAENLSVVEKSKVAELLDSASGPMVYRDIQVSEMLQVSLKKHQRKALAMMVEKESGILRGAEFPSVWTEETVVETGGLRFLNNITGARVYRKPKACLGGLIADDMGLGKTLTTLALIAGSVTTHNNTTQTAARATTLIVAPLSTLTGWQEQIQSHLKAGALRFTVYHGSQRRKSVDLLRSFDIVLTTYQTVRAEHLQTLGGGQSAIHKVPWHRIVLDEAHVIQNRSSKNFQAVYSLQARHRWCLTGTPIQNRLEDLGSLVEFLRVDPVDSPGAFRRLFLDPISRQDPSGWERLRALIKSISVRRTKESLKNELGLPARQEEVCKVSLDDEERRAYDLVKRRFALAIDSGGSKMSAFQLILRLRQICNHGVALLPPDLREWINQASRFGPQIPLQIETCLSCGRVQDDDVDDGVLFESLSCGHQVCPVCRRMAKLDSQDSTGEPSCPCCRAEDLTGRGREGIRSAGDSPAYRPSSKVRELLRNLDHDRHEAAAAGVPPEKSVIFSIWTGMLDLIGTALTVRGIEFQRLDGTKTHEQRCDALRCFRSDDNCGVLLASIGSAAVGLNLTVASRVHIIEPGWNPMLEQQALQRVHRLGQTKIVKQIRYVVDGADSVERYILKRQEWKLGLIDASVGGFTRSQEDVACLLEGMRLELGIDAAL</sequence>
<dbReference type="GO" id="GO:0006281">
    <property type="term" value="P:DNA repair"/>
    <property type="evidence" value="ECO:0007669"/>
    <property type="project" value="TreeGrafter"/>
</dbReference>
<dbReference type="InterPro" id="IPR027417">
    <property type="entry name" value="P-loop_NTPase"/>
</dbReference>
<protein>
    <submittedName>
        <fullName evidence="8">SNF2 family N-terminal domain-containing protein</fullName>
    </submittedName>
</protein>
<keyword evidence="2" id="KW-0378">Hydrolase</keyword>
<proteinExistence type="predicted"/>
<keyword evidence="4" id="KW-0863">Zinc-finger</keyword>
<name>A0AAV9I6M4_9PEZI</name>
<feature type="domain" description="RING-type" evidence="5">
    <location>
        <begin position="446"/>
        <end position="497"/>
    </location>
</feature>
<dbReference type="InterPro" id="IPR001650">
    <property type="entry name" value="Helicase_C-like"/>
</dbReference>
<keyword evidence="1" id="KW-0547">Nucleotide-binding</keyword>
<dbReference type="SMART" id="SM00487">
    <property type="entry name" value="DEXDc"/>
    <property type="match status" value="1"/>
</dbReference>
<dbReference type="Gene3D" id="3.40.50.300">
    <property type="entry name" value="P-loop containing nucleotide triphosphate hydrolases"/>
    <property type="match status" value="1"/>
</dbReference>
<evidence type="ECO:0000256" key="1">
    <source>
        <dbReference type="ARBA" id="ARBA00022741"/>
    </source>
</evidence>
<evidence type="ECO:0000256" key="2">
    <source>
        <dbReference type="ARBA" id="ARBA00022801"/>
    </source>
</evidence>
<comment type="caution">
    <text evidence="8">The sequence shown here is derived from an EMBL/GenBank/DDBJ whole genome shotgun (WGS) entry which is preliminary data.</text>
</comment>
<evidence type="ECO:0000256" key="4">
    <source>
        <dbReference type="PROSITE-ProRule" id="PRU00175"/>
    </source>
</evidence>
<dbReference type="CDD" id="cd18793">
    <property type="entry name" value="SF2_C_SNF"/>
    <property type="match status" value="1"/>
</dbReference>
<accession>A0AAV9I6M4</accession>
<feature type="domain" description="Helicase C-terminal" evidence="7">
    <location>
        <begin position="523"/>
        <end position="690"/>
    </location>
</feature>
<reference evidence="8" key="2">
    <citation type="submission" date="2023-06" db="EMBL/GenBank/DDBJ databases">
        <authorList>
            <consortium name="Lawrence Berkeley National Laboratory"/>
            <person name="Mondo S.J."/>
            <person name="Hensen N."/>
            <person name="Bonometti L."/>
            <person name="Westerberg I."/>
            <person name="Brannstrom I.O."/>
            <person name="Guillou S."/>
            <person name="Cros-Aarteil S."/>
            <person name="Calhoun S."/>
            <person name="Haridas S."/>
            <person name="Kuo A."/>
            <person name="Pangilinan J."/>
            <person name="Riley R."/>
            <person name="Labutti K."/>
            <person name="Andreopoulos B."/>
            <person name="Lipzen A."/>
            <person name="Chen C."/>
            <person name="Yanf M."/>
            <person name="Daum C."/>
            <person name="Ng V."/>
            <person name="Clum A."/>
            <person name="Steindorff A."/>
            <person name="Ohm R."/>
            <person name="Martin F."/>
            <person name="Silar P."/>
            <person name="Natvig D."/>
            <person name="Lalanne C."/>
            <person name="Gautier V."/>
            <person name="Ament-Velasquez S.L."/>
            <person name="Kruys A."/>
            <person name="Hutchinson M.I."/>
            <person name="Powell A.J."/>
            <person name="Barry K."/>
            <person name="Miller A.N."/>
            <person name="Grigoriev I.V."/>
            <person name="Debuchy R."/>
            <person name="Gladieux P."/>
            <person name="Thoren M.H."/>
            <person name="Johannesson H."/>
        </authorList>
    </citation>
    <scope>NUCLEOTIDE SEQUENCE</scope>
    <source>
        <strain evidence="8">PSN324</strain>
    </source>
</reference>
<dbReference type="Pfam" id="PF00176">
    <property type="entry name" value="SNF2-rel_dom"/>
    <property type="match status" value="1"/>
</dbReference>
<feature type="domain" description="Helicase ATP-binding" evidence="6">
    <location>
        <begin position="146"/>
        <end position="314"/>
    </location>
</feature>
<evidence type="ECO:0000256" key="3">
    <source>
        <dbReference type="ARBA" id="ARBA00022840"/>
    </source>
</evidence>
<dbReference type="PROSITE" id="PS50089">
    <property type="entry name" value="ZF_RING_2"/>
    <property type="match status" value="1"/>
</dbReference>
<reference evidence="8" key="1">
    <citation type="journal article" date="2023" name="Mol. Phylogenet. Evol.">
        <title>Genome-scale phylogeny and comparative genomics of the fungal order Sordariales.</title>
        <authorList>
            <person name="Hensen N."/>
            <person name="Bonometti L."/>
            <person name="Westerberg I."/>
            <person name="Brannstrom I.O."/>
            <person name="Guillou S."/>
            <person name="Cros-Aarteil S."/>
            <person name="Calhoun S."/>
            <person name="Haridas S."/>
            <person name="Kuo A."/>
            <person name="Mondo S."/>
            <person name="Pangilinan J."/>
            <person name="Riley R."/>
            <person name="LaButti K."/>
            <person name="Andreopoulos B."/>
            <person name="Lipzen A."/>
            <person name="Chen C."/>
            <person name="Yan M."/>
            <person name="Daum C."/>
            <person name="Ng V."/>
            <person name="Clum A."/>
            <person name="Steindorff A."/>
            <person name="Ohm R.A."/>
            <person name="Martin F."/>
            <person name="Silar P."/>
            <person name="Natvig D.O."/>
            <person name="Lalanne C."/>
            <person name="Gautier V."/>
            <person name="Ament-Velasquez S.L."/>
            <person name="Kruys A."/>
            <person name="Hutchinson M.I."/>
            <person name="Powell A.J."/>
            <person name="Barry K."/>
            <person name="Miller A.N."/>
            <person name="Grigoriev I.V."/>
            <person name="Debuchy R."/>
            <person name="Gladieux P."/>
            <person name="Hiltunen Thoren M."/>
            <person name="Johannesson H."/>
        </authorList>
    </citation>
    <scope>NUCLEOTIDE SEQUENCE</scope>
    <source>
        <strain evidence="8">PSN324</strain>
    </source>
</reference>
<evidence type="ECO:0000259" key="6">
    <source>
        <dbReference type="PROSITE" id="PS51192"/>
    </source>
</evidence>
<dbReference type="Pfam" id="PF00271">
    <property type="entry name" value="Helicase_C"/>
    <property type="match status" value="1"/>
</dbReference>
<keyword evidence="9" id="KW-1185">Reference proteome</keyword>
<gene>
    <name evidence="8" type="ORF">QBC42DRAFT_75425</name>
</gene>
<dbReference type="InterPro" id="IPR050628">
    <property type="entry name" value="SNF2_RAD54_helicase_TF"/>
</dbReference>
<evidence type="ECO:0000259" key="5">
    <source>
        <dbReference type="PROSITE" id="PS50089"/>
    </source>
</evidence>
<keyword evidence="3" id="KW-0067">ATP-binding</keyword>
<keyword evidence="4" id="KW-0479">Metal-binding</keyword>
<dbReference type="InterPro" id="IPR038718">
    <property type="entry name" value="SNF2-like_sf"/>
</dbReference>
<organism evidence="8 9">
    <name type="scientific">Cladorrhinum samala</name>
    <dbReference type="NCBI Taxonomy" id="585594"/>
    <lineage>
        <taxon>Eukaryota</taxon>
        <taxon>Fungi</taxon>
        <taxon>Dikarya</taxon>
        <taxon>Ascomycota</taxon>
        <taxon>Pezizomycotina</taxon>
        <taxon>Sordariomycetes</taxon>
        <taxon>Sordariomycetidae</taxon>
        <taxon>Sordariales</taxon>
        <taxon>Podosporaceae</taxon>
        <taxon>Cladorrhinum</taxon>
    </lineage>
</organism>
<evidence type="ECO:0000313" key="9">
    <source>
        <dbReference type="Proteomes" id="UP001321749"/>
    </source>
</evidence>
<dbReference type="PROSITE" id="PS51194">
    <property type="entry name" value="HELICASE_CTER"/>
    <property type="match status" value="1"/>
</dbReference>
<dbReference type="SMART" id="SM00490">
    <property type="entry name" value="HELICc"/>
    <property type="match status" value="1"/>
</dbReference>